<reference evidence="3 4" key="1">
    <citation type="submission" date="2017-12" db="EMBL/GenBank/DDBJ databases">
        <title>Comparative genomics of Botrytis spp.</title>
        <authorList>
            <person name="Valero-Jimenez C.A."/>
            <person name="Tapia P."/>
            <person name="Veloso J."/>
            <person name="Silva-Moreno E."/>
            <person name="Staats M."/>
            <person name="Valdes J.H."/>
            <person name="Van Kan J.A.L."/>
        </authorList>
    </citation>
    <scope>NUCLEOTIDE SEQUENCE [LARGE SCALE GENOMIC DNA]</scope>
    <source>
        <strain evidence="3 4">MUCL3349</strain>
    </source>
</reference>
<evidence type="ECO:0000256" key="1">
    <source>
        <dbReference type="SAM" id="MobiDB-lite"/>
    </source>
</evidence>
<comment type="caution">
    <text evidence="3">The sequence shown here is derived from an EMBL/GenBank/DDBJ whole genome shotgun (WGS) entry which is preliminary data.</text>
</comment>
<dbReference type="Proteomes" id="UP000297280">
    <property type="component" value="Unassembled WGS sequence"/>
</dbReference>
<evidence type="ECO:0000313" key="3">
    <source>
        <dbReference type="EMBL" id="TGO82536.1"/>
    </source>
</evidence>
<accession>A0A4Z1KAZ1</accession>
<sequence length="262" mass="27376">MVYASFKNAIFLFIIFKLAFLSVAQSLTPIPLPEAVVTTLDFSSDFTDSQIAGSSRTLITSLVIITGGFEPTVTLTIVAPAPTSTVSYSSTSTSTSILTFTSSPDHVSTSKSTTVTAASSSASVPNSVPITGSSSTSTFTTGTQTKSNPSNTAMKGGWSKTTKHNSLKSCVYQTPAGFADNPVATKSKYTATVTSGTTVSTPVYDGCCFLDNPPKECPPEKCEGACTVKPKDGKKSSAQRGVEKSERVLESGFLAAMILFLF</sequence>
<evidence type="ECO:0000256" key="2">
    <source>
        <dbReference type="SAM" id="SignalP"/>
    </source>
</evidence>
<organism evidence="3 4">
    <name type="scientific">Botrytis porri</name>
    <dbReference type="NCBI Taxonomy" id="87229"/>
    <lineage>
        <taxon>Eukaryota</taxon>
        <taxon>Fungi</taxon>
        <taxon>Dikarya</taxon>
        <taxon>Ascomycota</taxon>
        <taxon>Pezizomycotina</taxon>
        <taxon>Leotiomycetes</taxon>
        <taxon>Helotiales</taxon>
        <taxon>Sclerotiniaceae</taxon>
        <taxon>Botrytis</taxon>
    </lineage>
</organism>
<feature type="compositionally biased region" description="Low complexity" evidence="1">
    <location>
        <begin position="131"/>
        <end position="147"/>
    </location>
</feature>
<evidence type="ECO:0000313" key="4">
    <source>
        <dbReference type="Proteomes" id="UP000297280"/>
    </source>
</evidence>
<dbReference type="EMBL" id="PQXO01000807">
    <property type="protein sequence ID" value="TGO82536.1"/>
    <property type="molecule type" value="Genomic_DNA"/>
</dbReference>
<feature type="compositionally biased region" description="Low complexity" evidence="1">
    <location>
        <begin position="115"/>
        <end position="124"/>
    </location>
</feature>
<feature type="region of interest" description="Disordered" evidence="1">
    <location>
        <begin position="115"/>
        <end position="158"/>
    </location>
</feature>
<name>A0A4Z1KAZ1_9HELO</name>
<keyword evidence="2" id="KW-0732">Signal</keyword>
<protein>
    <submittedName>
        <fullName evidence="3">Uncharacterized protein</fullName>
    </submittedName>
</protein>
<dbReference type="AlphaFoldDB" id="A0A4Z1KAZ1"/>
<keyword evidence="4" id="KW-1185">Reference proteome</keyword>
<proteinExistence type="predicted"/>
<feature type="chain" id="PRO_5021302700" evidence="2">
    <location>
        <begin position="27"/>
        <end position="262"/>
    </location>
</feature>
<gene>
    <name evidence="3" type="ORF">BPOR_0810g00020</name>
</gene>
<feature type="signal peptide" evidence="2">
    <location>
        <begin position="1"/>
        <end position="26"/>
    </location>
</feature>